<evidence type="ECO:0000313" key="2">
    <source>
        <dbReference type="EMBL" id="ETJ21102.1"/>
    </source>
</evidence>
<dbReference type="Proteomes" id="UP000018853">
    <property type="component" value="Unassembled WGS sequence"/>
</dbReference>
<sequence length="39" mass="4553">MLQITSGERRKKISCDSDHKDSTNQQNKNVTLLTFKCHF</sequence>
<proteinExistence type="predicted"/>
<protein>
    <submittedName>
        <fullName evidence="2">Uncharacterized protein</fullName>
    </submittedName>
</protein>
<feature type="region of interest" description="Disordered" evidence="1">
    <location>
        <begin position="1"/>
        <end position="24"/>
    </location>
</feature>
<dbReference type="AlphaFoldDB" id="W1WSB9"/>
<name>W1WSB9_ECOLX</name>
<evidence type="ECO:0000256" key="1">
    <source>
        <dbReference type="SAM" id="MobiDB-lite"/>
    </source>
</evidence>
<accession>W1WSB9</accession>
<evidence type="ECO:0000313" key="3">
    <source>
        <dbReference type="Proteomes" id="UP000018853"/>
    </source>
</evidence>
<dbReference type="EMBL" id="AZLZ01001742">
    <property type="protein sequence ID" value="ETJ21102.1"/>
    <property type="molecule type" value="Genomic_DNA"/>
</dbReference>
<feature type="compositionally biased region" description="Basic and acidic residues" evidence="1">
    <location>
        <begin position="13"/>
        <end position="22"/>
    </location>
</feature>
<reference evidence="2 3" key="1">
    <citation type="submission" date="2013-12" db="EMBL/GenBank/DDBJ databases">
        <title>A Varibaculum cambriense genome reconstructed from a premature infant gut community with otherwise low bacterial novelty that shifts toward anaerobic metabolism during the third week of life.</title>
        <authorList>
            <person name="Brown C.T."/>
            <person name="Sharon I."/>
            <person name="Thomas B.C."/>
            <person name="Castelle C.J."/>
            <person name="Morowitz M.J."/>
            <person name="Banfield J.F."/>
        </authorList>
    </citation>
    <scope>NUCLEOTIDE SEQUENCE [LARGE SCALE GENOMIC DNA]</scope>
    <source>
        <strain evidence="3">DORA_A_5_14_21</strain>
    </source>
</reference>
<organism evidence="2 3">
    <name type="scientific">Escherichia coli DORA_A_5_14_21</name>
    <dbReference type="NCBI Taxonomy" id="1403943"/>
    <lineage>
        <taxon>Bacteria</taxon>
        <taxon>Pseudomonadati</taxon>
        <taxon>Pseudomonadota</taxon>
        <taxon>Gammaproteobacteria</taxon>
        <taxon>Enterobacterales</taxon>
        <taxon>Enterobacteriaceae</taxon>
        <taxon>Escherichia</taxon>
    </lineage>
</organism>
<gene>
    <name evidence="2" type="ORF">Q609_ECAC01742G0005</name>
</gene>
<comment type="caution">
    <text evidence="2">The sequence shown here is derived from an EMBL/GenBank/DDBJ whole genome shotgun (WGS) entry which is preliminary data.</text>
</comment>